<evidence type="ECO:0000259" key="1">
    <source>
        <dbReference type="Pfam" id="PF08241"/>
    </source>
</evidence>
<dbReference type="STRING" id="1454004.AW11_02147"/>
<dbReference type="InterPro" id="IPR029063">
    <property type="entry name" value="SAM-dependent_MTases_sf"/>
</dbReference>
<gene>
    <name evidence="2" type="ORF">AW11_02147</name>
</gene>
<dbReference type="Pfam" id="PF08241">
    <property type="entry name" value="Methyltransf_11"/>
    <property type="match status" value="1"/>
</dbReference>
<dbReference type="eggNOG" id="COG2226">
    <property type="taxonomic scope" value="Bacteria"/>
</dbReference>
<reference evidence="2" key="1">
    <citation type="submission" date="2014-02" db="EMBL/GenBank/DDBJ databases">
        <title>Expanding our view of genomic diversity in Candidatus Accumulibacter clades.</title>
        <authorList>
            <person name="Skennerton C.T."/>
            <person name="Barr J.J."/>
            <person name="Slater F.R."/>
            <person name="Bond P.L."/>
            <person name="Tyson G.W."/>
        </authorList>
    </citation>
    <scope>NUCLEOTIDE SEQUENCE [LARGE SCALE GENOMIC DNA]</scope>
</reference>
<comment type="caution">
    <text evidence="2">The sequence shown here is derived from an EMBL/GenBank/DDBJ whole genome shotgun (WGS) entry which is preliminary data.</text>
</comment>
<dbReference type="InterPro" id="IPR013216">
    <property type="entry name" value="Methyltransf_11"/>
</dbReference>
<name>A0A011QGV7_ACCRE</name>
<evidence type="ECO:0000313" key="3">
    <source>
        <dbReference type="Proteomes" id="UP000022141"/>
    </source>
</evidence>
<dbReference type="GO" id="GO:0008757">
    <property type="term" value="F:S-adenosylmethionine-dependent methyltransferase activity"/>
    <property type="evidence" value="ECO:0007669"/>
    <property type="project" value="InterPro"/>
</dbReference>
<evidence type="ECO:0000313" key="2">
    <source>
        <dbReference type="EMBL" id="EXI88527.1"/>
    </source>
</evidence>
<dbReference type="PATRIC" id="fig|1454004.3.peg.2225"/>
<feature type="domain" description="Methyltransferase type 11" evidence="1">
    <location>
        <begin position="55"/>
        <end position="148"/>
    </location>
</feature>
<dbReference type="CDD" id="cd02440">
    <property type="entry name" value="AdoMet_MTases"/>
    <property type="match status" value="1"/>
</dbReference>
<dbReference type="Proteomes" id="UP000022141">
    <property type="component" value="Unassembled WGS sequence"/>
</dbReference>
<sequence>MSRAEFDEFAKDYRSLHAQNVAITGEEPEYFAEYKMRDFAQLVRQTGGPADGRYLDFGSGVGASVAPFRRHLPQAQLLCADVSAESLAASRIAHGDGPDYLLINGASLDLPDASVDGGFACCVFHHIPPAQHLAALSELRRVLKADAPLMIYEHNPLNPLTVRAVNTCPLDVNAILIRAGEMARRCAQAGFSSTSVDYRVFFPATLKAWRRFEDRMRWLPLGAQYFVHARR</sequence>
<dbReference type="SUPFAM" id="SSF53335">
    <property type="entry name" value="S-adenosyl-L-methionine-dependent methyltransferases"/>
    <property type="match status" value="1"/>
</dbReference>
<protein>
    <submittedName>
        <fullName evidence="2">Biotin biosynthesis protein BioC</fullName>
    </submittedName>
</protein>
<accession>A0A011QGV7</accession>
<dbReference type="AlphaFoldDB" id="A0A011QGV7"/>
<organism evidence="2 3">
    <name type="scientific">Accumulibacter regalis</name>
    <dbReference type="NCBI Taxonomy" id="522306"/>
    <lineage>
        <taxon>Bacteria</taxon>
        <taxon>Pseudomonadati</taxon>
        <taxon>Pseudomonadota</taxon>
        <taxon>Betaproteobacteria</taxon>
        <taxon>Candidatus Accumulibacter</taxon>
    </lineage>
</organism>
<keyword evidence="3" id="KW-1185">Reference proteome</keyword>
<dbReference type="Gene3D" id="3.40.50.150">
    <property type="entry name" value="Vaccinia Virus protein VP39"/>
    <property type="match status" value="1"/>
</dbReference>
<dbReference type="EMBL" id="JEMY01000026">
    <property type="protein sequence ID" value="EXI88527.1"/>
    <property type="molecule type" value="Genomic_DNA"/>
</dbReference>
<proteinExistence type="predicted"/>